<proteinExistence type="inferred from homology"/>
<feature type="compositionally biased region" description="Polar residues" evidence="17">
    <location>
        <begin position="1562"/>
        <end position="1572"/>
    </location>
</feature>
<feature type="compositionally biased region" description="Basic and acidic residues" evidence="17">
    <location>
        <begin position="1478"/>
        <end position="1489"/>
    </location>
</feature>
<evidence type="ECO:0000256" key="15">
    <source>
        <dbReference type="ARBA" id="ARBA00024246"/>
    </source>
</evidence>
<feature type="domain" description="J" evidence="19">
    <location>
        <begin position="2080"/>
        <end position="2154"/>
    </location>
</feature>
<evidence type="ECO:0000256" key="10">
    <source>
        <dbReference type="ARBA" id="ARBA00023136"/>
    </source>
</evidence>
<feature type="compositionally biased region" description="Basic and acidic residues" evidence="17">
    <location>
        <begin position="1500"/>
        <end position="1518"/>
    </location>
</feature>
<dbReference type="SUPFAM" id="SSF46565">
    <property type="entry name" value="Chaperone J-domain"/>
    <property type="match status" value="1"/>
</dbReference>
<feature type="compositionally biased region" description="Basic and acidic residues" evidence="17">
    <location>
        <begin position="1527"/>
        <end position="1539"/>
    </location>
</feature>
<dbReference type="GO" id="GO:0005634">
    <property type="term" value="C:nucleus"/>
    <property type="evidence" value="ECO:0007669"/>
    <property type="project" value="UniProtKB-SubCell"/>
</dbReference>
<comment type="caution">
    <text evidence="21">The sequence shown here is derived from an EMBL/GenBank/DDBJ whole genome shotgun (WGS) entry which is preliminary data.</text>
</comment>
<dbReference type="GO" id="GO:0016020">
    <property type="term" value="C:membrane"/>
    <property type="evidence" value="ECO:0007669"/>
    <property type="project" value="UniProtKB-SubCell"/>
</dbReference>
<dbReference type="Pfam" id="PF00201">
    <property type="entry name" value="UDPGT"/>
    <property type="match status" value="3"/>
</dbReference>
<dbReference type="PRINTS" id="PR00625">
    <property type="entry name" value="JDOMAIN"/>
</dbReference>
<comment type="similarity">
    <text evidence="14">Belongs to the DNAJC25 family.</text>
</comment>
<dbReference type="InterPro" id="IPR007275">
    <property type="entry name" value="YTH_domain"/>
</dbReference>
<dbReference type="SUPFAM" id="SSF53756">
    <property type="entry name" value="UDP-Glycosyltransferase/glycogen phosphorylase"/>
    <property type="match status" value="3"/>
</dbReference>
<evidence type="ECO:0000313" key="21">
    <source>
        <dbReference type="EMBL" id="KAK1787655.1"/>
    </source>
</evidence>
<keyword evidence="11" id="KW-0143">Chaperone</keyword>
<dbReference type="Gene3D" id="1.10.287.110">
    <property type="entry name" value="DnaJ domain"/>
    <property type="match status" value="1"/>
</dbReference>
<dbReference type="Proteomes" id="UP001239994">
    <property type="component" value="Unassembled WGS sequence"/>
</dbReference>
<evidence type="ECO:0000256" key="12">
    <source>
        <dbReference type="ARBA" id="ARBA00023187"/>
    </source>
</evidence>
<evidence type="ECO:0000259" key="20">
    <source>
        <dbReference type="PROSITE" id="PS50882"/>
    </source>
</evidence>
<keyword evidence="9 18" id="KW-1133">Transmembrane helix</keyword>
<evidence type="ECO:0000256" key="16">
    <source>
        <dbReference type="ARBA" id="ARBA00068011"/>
    </source>
</evidence>
<feature type="compositionally biased region" description="Basic and acidic residues" evidence="17">
    <location>
        <begin position="1855"/>
        <end position="1886"/>
    </location>
</feature>
<dbReference type="InterPro" id="IPR002213">
    <property type="entry name" value="UDP_glucos_trans"/>
</dbReference>
<feature type="region of interest" description="Disordered" evidence="17">
    <location>
        <begin position="2021"/>
        <end position="2062"/>
    </location>
</feature>
<evidence type="ECO:0000256" key="5">
    <source>
        <dbReference type="ARBA" id="ARBA00022664"/>
    </source>
</evidence>
<sequence>MLPLKFTPCSEIPGHTIDMSECGRTALSILLLLTVAQAPLDVTAGKILVWPGEFSHWLNIKVIIDELISRGHSVTVATHSATPSVKTTEHPGYNVEVIQVPYTKQHIIDIMYRFRRYWTYDLPKDNILQASLKLKELTDVTMEHKTILCRKLFAHGDLLEKWSKEKFDVLLTDPMTMCGELLAQKLNLPFIISLRFSFGSAAERLCGQLPAPPSYVPGVGIKYTDHMGFLQRVKNFLYIFSQDLLFSFVAKIKWDSIYTEIMGKPTTLCETIGKADIWLIRTYWDFDYPRPSLPNFKFVGGLHCKPAKPLPKELEEFVQTSGDDGIVVFSLGSMIKNLTKERANTIASALGQIPQKVLWRYTGDKPDTLTPNTRLYDWIPQNDLLGHPKTKAFITHGGTNGLYEAIYHGVPMVGLPLFVDQPDNMNHMRTKGAAVMLDINRMESKDLKEALTDVIHNPSYKENIMRLSRIHHDQPMKPLDQAVFWIEYVMRNKGAKHLRVEAHNLTCATPSVKTTEHPGYNVEVIQVPYTKQDIIDALEKFMKYWTYDLPNDNMIQTSLKIKEIIDMFVEQNYILCRKLFTNGDLLEKWHKEQFDVLLTDPMYKCGELLAQKLNLPFIISLRYSFGSTVERLCGQLPTPPSYVPGVGIGYTDHMGFLQRVKNILFQFFHDVLFTLVSVTKWDYLFTEVMGKPTTLCDTMGKADIWLIKSYWDFEYSRPFLPNFKFVGGLHCKPAKPLPKELEDFVQSSGDDGIVVFSLGSMLKNLTKERTNTIASALRQIPQKVLWKYTGEKPDILAPNTRLYEWIPQNDLLGHPKTKAFITHGGINGLYEAIYHGVPMVGLPLFADQPENMIHMKTKGAAVMLDINKMEAKDLREALTDVVNNPLYKENIMRLSRIHHDQPMKPLDQAVFWIEFVMRNKGAKHLRVEAHNLTWISLGQLGSGVRDSLRKLFANEDLLEKWSKQQFDVLLTDPMSTCGELLAQKLNLPFIISLRFSFGNAMERLCGQLPTPPSYVPGVGIGLHPDMSLSVHLCSCYFTGKPTTLCETIGKADIWLIRSYWDFEYPRPFLPNFKFVGGLHCKPAKPLPKEIEAFVQSSGDDGIVVFSLGSMVKNLTKERANTIASALGQIPQKVLWRYTGEKPDTLTPNTRLYEWIPQNDLLGHPKTKAFITHGGTNGLYEAIYHGVPMVGLPLFADQPDNMNHMRTKGAAVMLDFNKMEAKDLKEALTDVMHNSLYKENIMRLSQIHHDQPMKPLDQAVFWIEYVMRNKGAKHLRVEAHNLTWYQYHCLDVAAFLLSITALVMFIFVKTCSWIFRKCLRRTTTKKKRDDISLCWNVTPPLTNVITQFYKSCIAFACVCIYLLRIKKINWLKRARNDVSVNKREVAKMAVDRRDDKDGELNVLEDILTDAPDQDDELYNPESEHDVSEKKGSKRKNERGDNHDSKRLRSSGHSTRPPVKSSTSSTGANGKKLTNLRSRHPPDDYYDDRKNHSGRGGSSRVDLSKGHSEKTLSRSREQQRRIRPLMPELTEKMHRKNEESMGRVSRSSKDEEEEVARSEEYASDTDSSVGSSEANHSDVEEEEVMEEEEEEEGEKGPEDEEEEEEVEEEGEEEEEEEEEEYELEDGDQREGNEQNDYDTRSEASDSQSESVSFSEGESVHSASGSEVSGSEKKHEKLPSSVRAVRKDQTSKLKYILREARFFLIKSNNHENVSLAKAKGVWSTLPVNERKLNAAFRSARSVILIFSVRESGKFQGFARLSSESHHGGSPIHWVLPAGMNAKMLGGVFKIDWICRRELPFTKTAHLSNPWNEHKPVKIGRDGQEIETECGLQLCMLFPPDESIDLYQVIHKMRHRRRMYSEPRSRGRPPHREPAPRDLGRRRPEEYDMHNRKRPRIDYPPEFPQRPGFMQDPRNPPVDRRFSGVRRDVFLNGSYNDYMREFHHNIGPPPPWQGMAPYPGMEQPPHHPYYQHHPPPPQAHAPYSGHHPMPHDARFREKRVVRSFSSSLHDYDMRVDDFLRRTQAVVSGRRSRPRERERQRERDRPRDARRDRERERGRERDRERDRLRDRDPALIEGLYCGTQICYDVLGVTRDASKSEIGRAYRQLARKYHPDRFQAGDPGLAGETAESAQQKFLLIATAYETLKDEDSRRDYDYMLDHPEQYYSHYYTYYRRRLAPRVDVRIVILVTVCAISIFQYYSWWSSYTEAINYLTTVPKYRIQATALAKQQGLLNRTKEKGKNRRSKEEIREEEEEIIRDIIKNKIDIKGGYQKPNVSDILLCRIVLFPYHLCAYVVWYCTWVYRFSIRGQEYGEEEKLYVIRKHMKMSQAQFDSLDDHLKQTFLQRQLWIKENYEVYKDEQEEEMKMKMATDPRWKRYRRWMKSEGPELKCYDGAKSELWCPKPQLSCSSTVSRMAIKMPFWLACQQAATPSENLGPACSSRCKESCWTSGYLSSPKPGQTCSSSLFACLFVFLMNVYLLMNL</sequence>
<keyword evidence="8 18" id="KW-0812">Transmembrane</keyword>
<dbReference type="EMBL" id="JAROKS010000023">
    <property type="protein sequence ID" value="KAK1787655.1"/>
    <property type="molecule type" value="Genomic_DNA"/>
</dbReference>
<evidence type="ECO:0000256" key="13">
    <source>
        <dbReference type="ARBA" id="ARBA00023242"/>
    </source>
</evidence>
<feature type="region of interest" description="Disordered" evidence="17">
    <location>
        <begin position="1955"/>
        <end position="1987"/>
    </location>
</feature>
<dbReference type="PROSITE" id="PS50882">
    <property type="entry name" value="YTH"/>
    <property type="match status" value="1"/>
</dbReference>
<dbReference type="EC" id="2.4.1.17" evidence="4"/>
<evidence type="ECO:0000259" key="19">
    <source>
        <dbReference type="PROSITE" id="PS50076"/>
    </source>
</evidence>
<dbReference type="Pfam" id="PF00226">
    <property type="entry name" value="DnaJ"/>
    <property type="match status" value="1"/>
</dbReference>
<dbReference type="GO" id="GO:0006397">
    <property type="term" value="P:mRNA processing"/>
    <property type="evidence" value="ECO:0007669"/>
    <property type="project" value="UniProtKB-KW"/>
</dbReference>
<keyword evidence="6" id="KW-0328">Glycosyltransferase</keyword>
<feature type="compositionally biased region" description="Acidic residues" evidence="17">
    <location>
        <begin position="1577"/>
        <end position="1623"/>
    </location>
</feature>
<dbReference type="Gene3D" id="3.10.590.10">
    <property type="entry name" value="ph1033 like domains"/>
    <property type="match status" value="1"/>
</dbReference>
<keyword evidence="7" id="KW-0808">Transferase</keyword>
<feature type="domain" description="YTH" evidence="20">
    <location>
        <begin position="1697"/>
        <end position="1834"/>
    </location>
</feature>
<evidence type="ECO:0000256" key="3">
    <source>
        <dbReference type="ARBA" id="ARBA00009995"/>
    </source>
</evidence>
<evidence type="ECO:0000256" key="14">
    <source>
        <dbReference type="ARBA" id="ARBA00024193"/>
    </source>
</evidence>
<comment type="similarity">
    <text evidence="3">Belongs to the UDP-glycosyltransferase family.</text>
</comment>
<feature type="compositionally biased region" description="Basic and acidic residues" evidence="17">
    <location>
        <begin position="1436"/>
        <end position="1445"/>
    </location>
</feature>
<dbReference type="FunFam" id="3.40.50.2000:FF:000001">
    <property type="entry name" value="UDP-glucuronosyltransferase"/>
    <property type="match status" value="3"/>
</dbReference>
<organism evidence="21 22">
    <name type="scientific">Electrophorus voltai</name>
    <dbReference type="NCBI Taxonomy" id="2609070"/>
    <lineage>
        <taxon>Eukaryota</taxon>
        <taxon>Metazoa</taxon>
        <taxon>Chordata</taxon>
        <taxon>Craniata</taxon>
        <taxon>Vertebrata</taxon>
        <taxon>Euteleostomi</taxon>
        <taxon>Actinopterygii</taxon>
        <taxon>Neopterygii</taxon>
        <taxon>Teleostei</taxon>
        <taxon>Ostariophysi</taxon>
        <taxon>Gymnotiformes</taxon>
        <taxon>Gymnotoidei</taxon>
        <taxon>Gymnotidae</taxon>
        <taxon>Electrophorus</taxon>
    </lineage>
</organism>
<dbReference type="Pfam" id="PF04146">
    <property type="entry name" value="YTH"/>
    <property type="match status" value="1"/>
</dbReference>
<evidence type="ECO:0000256" key="4">
    <source>
        <dbReference type="ARBA" id="ARBA00012544"/>
    </source>
</evidence>
<dbReference type="FunFam" id="3.10.590.10:FF:000002">
    <property type="entry name" value="YTH domain-containing protein 1 isoform X1"/>
    <property type="match status" value="1"/>
</dbReference>
<dbReference type="CDD" id="cd03784">
    <property type="entry name" value="GT1_Gtf-like"/>
    <property type="match status" value="3"/>
</dbReference>
<feature type="compositionally biased region" description="Basic and acidic residues" evidence="17">
    <location>
        <begin position="2030"/>
        <end position="2062"/>
    </location>
</feature>
<keyword evidence="5" id="KW-0507">mRNA processing</keyword>
<feature type="region of interest" description="Disordered" evidence="17">
    <location>
        <begin position="1854"/>
        <end position="1917"/>
    </location>
</feature>
<dbReference type="FunFam" id="3.40.50.2000:FF:000081">
    <property type="entry name" value="UDP-glucuronosyltransferase 2A2"/>
    <property type="match status" value="2"/>
</dbReference>
<keyword evidence="13" id="KW-0539">Nucleus</keyword>
<comment type="subcellular location">
    <subcellularLocation>
        <location evidence="2">Membrane</location>
        <topology evidence="2">Multi-pass membrane protein</topology>
    </subcellularLocation>
    <subcellularLocation>
        <location evidence="1">Nucleus</location>
    </subcellularLocation>
</comment>
<protein>
    <recommendedName>
        <fullName evidence="15">DnaJ homolog subfamily C member 25</fullName>
        <ecNumber evidence="4">2.4.1.17</ecNumber>
    </recommendedName>
    <alternativeName>
        <fullName evidence="16">YTH domain-containing protein 1</fullName>
    </alternativeName>
</protein>
<keyword evidence="12" id="KW-0508">mRNA splicing</keyword>
<dbReference type="GO" id="GO:0003723">
    <property type="term" value="F:RNA binding"/>
    <property type="evidence" value="ECO:0007669"/>
    <property type="project" value="InterPro"/>
</dbReference>
<evidence type="ECO:0000256" key="6">
    <source>
        <dbReference type="ARBA" id="ARBA00022676"/>
    </source>
</evidence>
<accession>A0AAD8YXS0</accession>
<evidence type="ECO:0000256" key="9">
    <source>
        <dbReference type="ARBA" id="ARBA00022989"/>
    </source>
</evidence>
<feature type="compositionally biased region" description="Basic and acidic residues" evidence="17">
    <location>
        <begin position="1420"/>
        <end position="1429"/>
    </location>
</feature>
<evidence type="ECO:0000256" key="1">
    <source>
        <dbReference type="ARBA" id="ARBA00004123"/>
    </source>
</evidence>
<dbReference type="InterPro" id="IPR036869">
    <property type="entry name" value="J_dom_sf"/>
</dbReference>
<feature type="compositionally biased region" description="Low complexity" evidence="17">
    <location>
        <begin position="1642"/>
        <end position="1659"/>
    </location>
</feature>
<keyword evidence="22" id="KW-1185">Reference proteome</keyword>
<dbReference type="PANTHER" id="PTHR48043">
    <property type="entry name" value="EG:EG0003.4 PROTEIN-RELATED"/>
    <property type="match status" value="1"/>
</dbReference>
<dbReference type="CDD" id="cd21134">
    <property type="entry name" value="YTH"/>
    <property type="match status" value="1"/>
</dbReference>
<gene>
    <name evidence="21" type="ORF">P4O66_016144</name>
</gene>
<dbReference type="PROSITE" id="PS00375">
    <property type="entry name" value="UDPGT"/>
    <property type="match status" value="3"/>
</dbReference>
<dbReference type="PROSITE" id="PS50076">
    <property type="entry name" value="DNAJ_2"/>
    <property type="match status" value="1"/>
</dbReference>
<dbReference type="InterPro" id="IPR001623">
    <property type="entry name" value="DnaJ_domain"/>
</dbReference>
<name>A0AAD8YXS0_9TELE</name>
<evidence type="ECO:0000313" key="22">
    <source>
        <dbReference type="Proteomes" id="UP001239994"/>
    </source>
</evidence>
<feature type="transmembrane region" description="Helical" evidence="18">
    <location>
        <begin position="1291"/>
        <end position="1314"/>
    </location>
</feature>
<dbReference type="SMART" id="SM00271">
    <property type="entry name" value="DnaJ"/>
    <property type="match status" value="1"/>
</dbReference>
<evidence type="ECO:0000256" key="8">
    <source>
        <dbReference type="ARBA" id="ARBA00022692"/>
    </source>
</evidence>
<evidence type="ECO:0000256" key="7">
    <source>
        <dbReference type="ARBA" id="ARBA00022679"/>
    </source>
</evidence>
<dbReference type="GO" id="GO:0015020">
    <property type="term" value="F:glucuronosyltransferase activity"/>
    <property type="evidence" value="ECO:0007669"/>
    <property type="project" value="UniProtKB-EC"/>
</dbReference>
<dbReference type="InterPro" id="IPR050271">
    <property type="entry name" value="UDP-glycosyltransferase"/>
</dbReference>
<evidence type="ECO:0000256" key="18">
    <source>
        <dbReference type="SAM" id="Phobius"/>
    </source>
</evidence>
<evidence type="ECO:0000256" key="17">
    <source>
        <dbReference type="SAM" id="MobiDB-lite"/>
    </source>
</evidence>
<reference evidence="21" key="1">
    <citation type="submission" date="2023-03" db="EMBL/GenBank/DDBJ databases">
        <title>Electrophorus voltai genome.</title>
        <authorList>
            <person name="Bian C."/>
        </authorList>
    </citation>
    <scope>NUCLEOTIDE SEQUENCE</scope>
    <source>
        <strain evidence="21">CB-2022</strain>
        <tissue evidence="21">Muscle</tissue>
    </source>
</reference>
<dbReference type="CDD" id="cd06257">
    <property type="entry name" value="DnaJ"/>
    <property type="match status" value="1"/>
</dbReference>
<dbReference type="PANTHER" id="PTHR48043:SF162">
    <property type="entry name" value="UDP GLUCURONOSYLTRANSFERASE 2 FAMILY, POLYPEPTIDE A1 PRECURSOR-RELATED"/>
    <property type="match status" value="1"/>
</dbReference>
<dbReference type="Gene3D" id="3.40.50.2000">
    <property type="entry name" value="Glycogen Phosphorylase B"/>
    <property type="match status" value="4"/>
</dbReference>
<keyword evidence="10 18" id="KW-0472">Membrane</keyword>
<dbReference type="FunFam" id="1.10.287.110:FF:000036">
    <property type="entry name" value="dnaJ homolog subfamily C member 25"/>
    <property type="match status" value="1"/>
</dbReference>
<dbReference type="GO" id="GO:0008380">
    <property type="term" value="P:RNA splicing"/>
    <property type="evidence" value="ECO:0007669"/>
    <property type="project" value="UniProtKB-KW"/>
</dbReference>
<feature type="compositionally biased region" description="Basic and acidic residues" evidence="17">
    <location>
        <begin position="1624"/>
        <end position="1641"/>
    </location>
</feature>
<feature type="region of interest" description="Disordered" evidence="17">
    <location>
        <begin position="1410"/>
        <end position="1682"/>
    </location>
</feature>
<evidence type="ECO:0000256" key="2">
    <source>
        <dbReference type="ARBA" id="ARBA00004141"/>
    </source>
</evidence>
<evidence type="ECO:0000256" key="11">
    <source>
        <dbReference type="ARBA" id="ARBA00023186"/>
    </source>
</evidence>
<dbReference type="InterPro" id="IPR035595">
    <property type="entry name" value="UDP_glycos_trans_CS"/>
</dbReference>